<dbReference type="AlphaFoldDB" id="A0A8M1FBM2"/>
<feature type="compositionally biased region" description="Basic and acidic residues" evidence="1">
    <location>
        <begin position="60"/>
        <end position="69"/>
    </location>
</feature>
<dbReference type="GeneID" id="121101402"/>
<protein>
    <submittedName>
        <fullName evidence="3">Protein FAM200B isoform X1</fullName>
    </submittedName>
</protein>
<reference evidence="3" key="1">
    <citation type="submission" date="2025-08" db="UniProtKB">
        <authorList>
            <consortium name="RefSeq"/>
        </authorList>
    </citation>
    <scope>IDENTIFICATION</scope>
    <source>
        <tissue evidence="3">Whole blood</tissue>
    </source>
</reference>
<accession>A0A8M1FBM2</accession>
<organism evidence="2 3">
    <name type="scientific">Ursus maritimus</name>
    <name type="common">Polar bear</name>
    <name type="synonym">Thalarctos maritimus</name>
    <dbReference type="NCBI Taxonomy" id="29073"/>
    <lineage>
        <taxon>Eukaryota</taxon>
        <taxon>Metazoa</taxon>
        <taxon>Chordata</taxon>
        <taxon>Craniata</taxon>
        <taxon>Vertebrata</taxon>
        <taxon>Euteleostomi</taxon>
        <taxon>Mammalia</taxon>
        <taxon>Eutheria</taxon>
        <taxon>Laurasiatheria</taxon>
        <taxon>Carnivora</taxon>
        <taxon>Caniformia</taxon>
        <taxon>Ursidae</taxon>
        <taxon>Ursus</taxon>
    </lineage>
</organism>
<evidence type="ECO:0000313" key="2">
    <source>
        <dbReference type="Proteomes" id="UP000261680"/>
    </source>
</evidence>
<proteinExistence type="predicted"/>
<dbReference type="KEGG" id="umr:121101402"/>
<sequence length="144" mass="15403">MVPGPGRDEPGPLRAAGVLRTAGQVYKVASGSGQPAAKHASWNYAVKLELAPHSSKKTPQGKEKPRDCRASVWTRSCDPAPGFALAQRTEPAFPAGNETFVGAKVRPEVVLRREWGDALNRRSTGETGGLRRWAGGQGCIPIKF</sequence>
<evidence type="ECO:0000256" key="1">
    <source>
        <dbReference type="SAM" id="MobiDB-lite"/>
    </source>
</evidence>
<name>A0A8M1FBM2_URSMA</name>
<dbReference type="RefSeq" id="XP_040480813.1">
    <property type="nucleotide sequence ID" value="XM_040624879.1"/>
</dbReference>
<dbReference type="CTD" id="285550"/>
<gene>
    <name evidence="3" type="primary">FAM200B</name>
</gene>
<evidence type="ECO:0000313" key="3">
    <source>
        <dbReference type="RefSeq" id="XP_040480813.1"/>
    </source>
</evidence>
<keyword evidence="2" id="KW-1185">Reference proteome</keyword>
<dbReference type="Proteomes" id="UP000261680">
    <property type="component" value="Unplaced"/>
</dbReference>
<feature type="region of interest" description="Disordered" evidence="1">
    <location>
        <begin position="50"/>
        <end position="70"/>
    </location>
</feature>